<dbReference type="Pfam" id="PF04828">
    <property type="entry name" value="GFA"/>
    <property type="match status" value="1"/>
</dbReference>
<dbReference type="InterPro" id="IPR011057">
    <property type="entry name" value="Mss4-like_sf"/>
</dbReference>
<keyword evidence="2" id="KW-0479">Metal-binding</keyword>
<comment type="similarity">
    <text evidence="1">Belongs to the Gfa family.</text>
</comment>
<evidence type="ECO:0000313" key="7">
    <source>
        <dbReference type="EMBL" id="PSJ64451.1"/>
    </source>
</evidence>
<evidence type="ECO:0000256" key="1">
    <source>
        <dbReference type="ARBA" id="ARBA00005495"/>
    </source>
</evidence>
<feature type="region of interest" description="Disordered" evidence="5">
    <location>
        <begin position="139"/>
        <end position="159"/>
    </location>
</feature>
<comment type="caution">
    <text evidence="7">The sequence shown here is derived from an EMBL/GenBank/DDBJ whole genome shotgun (WGS) entry which is preliminary data.</text>
</comment>
<dbReference type="GO" id="GO:0046872">
    <property type="term" value="F:metal ion binding"/>
    <property type="evidence" value="ECO:0007669"/>
    <property type="project" value="UniProtKB-KW"/>
</dbReference>
<evidence type="ECO:0000256" key="5">
    <source>
        <dbReference type="SAM" id="MobiDB-lite"/>
    </source>
</evidence>
<dbReference type="InterPro" id="IPR006913">
    <property type="entry name" value="CENP-V/GFA"/>
</dbReference>
<evidence type="ECO:0000256" key="3">
    <source>
        <dbReference type="ARBA" id="ARBA00022833"/>
    </source>
</evidence>
<protein>
    <submittedName>
        <fullName evidence="7">GFA family protein</fullName>
    </submittedName>
</protein>
<dbReference type="RefSeq" id="WP_106771197.1">
    <property type="nucleotide sequence ID" value="NZ_PXYK01000004.1"/>
</dbReference>
<sequence length="159" mass="17404">MAGTGGDSVRVETGACFCGDIAAEMHGEPFWVVSDHDADCRRAIGGPLMLWVGYRPAEVRFSRGTPRTFSKTPGVTRSFCGRCGTSIGYVDDGLADEHYLAIGFFDHPERFTPQAHGYWQERLPWVAFADDLPRQSGYTRGRDAAFGTPADRQKAGAKP</sequence>
<proteinExistence type="inferred from homology"/>
<dbReference type="Gene3D" id="3.90.1590.10">
    <property type="entry name" value="glutathione-dependent formaldehyde- activating enzyme (gfa)"/>
    <property type="match status" value="1"/>
</dbReference>
<organism evidence="7 8">
    <name type="scientific">Kumtagia ephedrae</name>
    <dbReference type="NCBI Taxonomy" id="2116701"/>
    <lineage>
        <taxon>Bacteria</taxon>
        <taxon>Pseudomonadati</taxon>
        <taxon>Pseudomonadota</taxon>
        <taxon>Alphaproteobacteria</taxon>
        <taxon>Hyphomicrobiales</taxon>
        <taxon>Phyllobacteriaceae</taxon>
        <taxon>Kumtagia</taxon>
    </lineage>
</organism>
<accession>A0A2P7SPT7</accession>
<dbReference type="AlphaFoldDB" id="A0A2P7SPT7"/>
<evidence type="ECO:0000256" key="2">
    <source>
        <dbReference type="ARBA" id="ARBA00022723"/>
    </source>
</evidence>
<dbReference type="PANTHER" id="PTHR33337:SF40">
    <property type="entry name" value="CENP-V_GFA DOMAIN-CONTAINING PROTEIN-RELATED"/>
    <property type="match status" value="1"/>
</dbReference>
<dbReference type="OrthoDB" id="9807246at2"/>
<dbReference type="EMBL" id="PXYK01000004">
    <property type="protein sequence ID" value="PSJ64451.1"/>
    <property type="molecule type" value="Genomic_DNA"/>
</dbReference>
<reference evidence="7 8" key="1">
    <citation type="submission" date="2018-03" db="EMBL/GenBank/DDBJ databases">
        <title>The draft genome of Mesorhizobium sp. 6GN-30.</title>
        <authorList>
            <person name="Liu L."/>
            <person name="Li L."/>
            <person name="Wang T."/>
            <person name="Zhang X."/>
            <person name="Liang L."/>
        </authorList>
    </citation>
    <scope>NUCLEOTIDE SEQUENCE [LARGE SCALE GENOMIC DNA]</scope>
    <source>
        <strain evidence="7 8">6GN30</strain>
    </source>
</reference>
<dbReference type="SUPFAM" id="SSF51316">
    <property type="entry name" value="Mss4-like"/>
    <property type="match status" value="1"/>
</dbReference>
<name>A0A2P7SPT7_9HYPH</name>
<dbReference type="PANTHER" id="PTHR33337">
    <property type="entry name" value="GFA DOMAIN-CONTAINING PROTEIN"/>
    <property type="match status" value="1"/>
</dbReference>
<evidence type="ECO:0000259" key="6">
    <source>
        <dbReference type="Pfam" id="PF04828"/>
    </source>
</evidence>
<feature type="domain" description="CENP-V/GFA" evidence="6">
    <location>
        <begin position="13"/>
        <end position="120"/>
    </location>
</feature>
<keyword evidence="3" id="KW-0862">Zinc</keyword>
<keyword evidence="4" id="KW-0456">Lyase</keyword>
<dbReference type="GO" id="GO:0016846">
    <property type="term" value="F:carbon-sulfur lyase activity"/>
    <property type="evidence" value="ECO:0007669"/>
    <property type="project" value="InterPro"/>
</dbReference>
<gene>
    <name evidence="7" type="ORF">C7I84_05755</name>
</gene>
<evidence type="ECO:0000313" key="8">
    <source>
        <dbReference type="Proteomes" id="UP000241229"/>
    </source>
</evidence>
<evidence type="ECO:0000256" key="4">
    <source>
        <dbReference type="ARBA" id="ARBA00023239"/>
    </source>
</evidence>
<keyword evidence="8" id="KW-1185">Reference proteome</keyword>
<dbReference type="Proteomes" id="UP000241229">
    <property type="component" value="Unassembled WGS sequence"/>
</dbReference>